<keyword evidence="1" id="KW-0472">Membrane</keyword>
<dbReference type="Pfam" id="PF04186">
    <property type="entry name" value="FxsA"/>
    <property type="match status" value="1"/>
</dbReference>
<accession>A0A381QCN8</accession>
<dbReference type="GO" id="GO:0016020">
    <property type="term" value="C:membrane"/>
    <property type="evidence" value="ECO:0007669"/>
    <property type="project" value="InterPro"/>
</dbReference>
<dbReference type="InterPro" id="IPR007313">
    <property type="entry name" value="FxsA"/>
</dbReference>
<dbReference type="EMBL" id="UINC01001291">
    <property type="protein sequence ID" value="SUZ76760.1"/>
    <property type="molecule type" value="Genomic_DNA"/>
</dbReference>
<sequence>MQLTVFMPLSTIFLQSVVTIAAGLWLMQGENFSLWTLVESELRNRRVPTEEVFADLLLWCGGALLIVPGLLTDALGLVIFIPVVREESIGWLRKRVQESLGLPPLD</sequence>
<keyword evidence="1" id="KW-1133">Transmembrane helix</keyword>
<organism evidence="2">
    <name type="scientific">marine metagenome</name>
    <dbReference type="NCBI Taxonomy" id="408172"/>
    <lineage>
        <taxon>unclassified sequences</taxon>
        <taxon>metagenomes</taxon>
        <taxon>ecological metagenomes</taxon>
    </lineage>
</organism>
<dbReference type="AlphaFoldDB" id="A0A381QCN8"/>
<dbReference type="NCBIfam" id="NF008528">
    <property type="entry name" value="PRK11463.1-2"/>
    <property type="match status" value="1"/>
</dbReference>
<protein>
    <recommendedName>
        <fullName evidence="3">FxsA family protein</fullName>
    </recommendedName>
</protein>
<keyword evidence="1" id="KW-0812">Transmembrane</keyword>
<name>A0A381QCN8_9ZZZZ</name>
<gene>
    <name evidence="2" type="ORF">METZ01_LOCUS29614</name>
</gene>
<reference evidence="2" key="1">
    <citation type="submission" date="2018-05" db="EMBL/GenBank/DDBJ databases">
        <authorList>
            <person name="Lanie J.A."/>
            <person name="Ng W.-L."/>
            <person name="Kazmierczak K.M."/>
            <person name="Andrzejewski T.M."/>
            <person name="Davidsen T.M."/>
            <person name="Wayne K.J."/>
            <person name="Tettelin H."/>
            <person name="Glass J.I."/>
            <person name="Rusch D."/>
            <person name="Podicherti R."/>
            <person name="Tsui H.-C.T."/>
            <person name="Winkler M.E."/>
        </authorList>
    </citation>
    <scope>NUCLEOTIDE SEQUENCE</scope>
</reference>
<evidence type="ECO:0000313" key="2">
    <source>
        <dbReference type="EMBL" id="SUZ76760.1"/>
    </source>
</evidence>
<proteinExistence type="predicted"/>
<feature type="transmembrane region" description="Helical" evidence="1">
    <location>
        <begin position="56"/>
        <end position="84"/>
    </location>
</feature>
<dbReference type="PANTHER" id="PTHR35335">
    <property type="entry name" value="UPF0716 PROTEIN FXSA"/>
    <property type="match status" value="1"/>
</dbReference>
<dbReference type="PANTHER" id="PTHR35335:SF1">
    <property type="entry name" value="UPF0716 PROTEIN FXSA"/>
    <property type="match status" value="1"/>
</dbReference>
<evidence type="ECO:0000256" key="1">
    <source>
        <dbReference type="SAM" id="Phobius"/>
    </source>
</evidence>
<evidence type="ECO:0008006" key="3">
    <source>
        <dbReference type="Google" id="ProtNLM"/>
    </source>
</evidence>